<protein>
    <submittedName>
        <fullName evidence="1">YkgJ family cysteine cluster protein</fullName>
    </submittedName>
</protein>
<accession>A0A425B5F2</accession>
<sequence length="88" mass="10313">MASSEPFPCSACGLCCQKVNLSEQTIYLDRGDGTCRHFDDSTRLCTIYETRPLVCRVEDYYHHYLSEQMSWQDFIQINIEVCKQFQSE</sequence>
<dbReference type="InterPro" id="IPR005358">
    <property type="entry name" value="Puta_zinc/iron-chelating_dom"/>
</dbReference>
<dbReference type="Proteomes" id="UP000283666">
    <property type="component" value="Unassembled WGS sequence"/>
</dbReference>
<dbReference type="AlphaFoldDB" id="A0A425B5F2"/>
<reference evidence="1 2" key="1">
    <citation type="submission" date="2017-09" db="EMBL/GenBank/DDBJ databases">
        <title>Phenotypic and genotypic characterization of Colombian isolates of Neisseria meningitidis recovered from invasive disease.</title>
        <authorList>
            <person name="Duarte C."/>
            <person name="Gabastou J.M."/>
            <person name="Moreno J."/>
        </authorList>
    </citation>
    <scope>NUCLEOTIDE SEQUENCE [LARGE SCALE GENOMIC DNA]</scope>
    <source>
        <strain evidence="1 2">INS-Nm1012</strain>
    </source>
</reference>
<dbReference type="Pfam" id="PF03692">
    <property type="entry name" value="CxxCxxCC"/>
    <property type="match status" value="1"/>
</dbReference>
<gene>
    <name evidence="1" type="ORF">COH52_00810</name>
</gene>
<name>A0A425B5F2_NEIME</name>
<evidence type="ECO:0000313" key="1">
    <source>
        <dbReference type="EMBL" id="RQK81408.1"/>
    </source>
</evidence>
<dbReference type="EMBL" id="NWZY01000002">
    <property type="protein sequence ID" value="RQK81408.1"/>
    <property type="molecule type" value="Genomic_DNA"/>
</dbReference>
<comment type="caution">
    <text evidence="1">The sequence shown here is derived from an EMBL/GenBank/DDBJ whole genome shotgun (WGS) entry which is preliminary data.</text>
</comment>
<organism evidence="1 2">
    <name type="scientific">Neisseria meningitidis</name>
    <dbReference type="NCBI Taxonomy" id="487"/>
    <lineage>
        <taxon>Bacteria</taxon>
        <taxon>Pseudomonadati</taxon>
        <taxon>Pseudomonadota</taxon>
        <taxon>Betaproteobacteria</taxon>
        <taxon>Neisseriales</taxon>
        <taxon>Neisseriaceae</taxon>
        <taxon>Neisseria</taxon>
    </lineage>
</organism>
<proteinExistence type="predicted"/>
<evidence type="ECO:0000313" key="2">
    <source>
        <dbReference type="Proteomes" id="UP000283666"/>
    </source>
</evidence>